<dbReference type="Pfam" id="PF01789">
    <property type="entry name" value="PsbP"/>
    <property type="match status" value="1"/>
</dbReference>
<evidence type="ECO:0000313" key="3">
    <source>
        <dbReference type="EMBL" id="CAL0320974.1"/>
    </source>
</evidence>
<feature type="transmembrane region" description="Helical" evidence="1">
    <location>
        <begin position="49"/>
        <end position="75"/>
    </location>
</feature>
<dbReference type="GO" id="GO:0019898">
    <property type="term" value="C:extrinsic component of membrane"/>
    <property type="evidence" value="ECO:0007669"/>
    <property type="project" value="InterPro"/>
</dbReference>
<dbReference type="GO" id="GO:0009654">
    <property type="term" value="C:photosystem II oxygen evolving complex"/>
    <property type="evidence" value="ECO:0007669"/>
    <property type="project" value="InterPro"/>
</dbReference>
<dbReference type="AlphaFoldDB" id="A0AAV1XH01"/>
<keyword evidence="1" id="KW-0472">Membrane</keyword>
<dbReference type="NCBIfam" id="NF040946">
    <property type="entry name" value="PSII_PsbP"/>
    <property type="match status" value="1"/>
</dbReference>
<keyword evidence="1" id="KW-1133">Transmembrane helix</keyword>
<gene>
    <name evidence="3" type="ORF">LLUT_LOCUS22034</name>
</gene>
<comment type="caution">
    <text evidence="3">The sequence shown here is derived from an EMBL/GenBank/DDBJ whole genome shotgun (WGS) entry which is preliminary data.</text>
</comment>
<evidence type="ECO:0000256" key="1">
    <source>
        <dbReference type="SAM" id="Phobius"/>
    </source>
</evidence>
<evidence type="ECO:0000259" key="2">
    <source>
        <dbReference type="Pfam" id="PF01789"/>
    </source>
</evidence>
<reference evidence="3 4" key="1">
    <citation type="submission" date="2024-03" db="EMBL/GenBank/DDBJ databases">
        <authorList>
            <person name="Martinez-Hernandez J."/>
        </authorList>
    </citation>
    <scope>NUCLEOTIDE SEQUENCE [LARGE SCALE GENOMIC DNA]</scope>
</reference>
<dbReference type="PANTHER" id="PTHR31407">
    <property type="match status" value="1"/>
</dbReference>
<sequence>MALQAARFNRIHIAQCCNQEEHIKFKDGRRGGSPAEEFAPLATKFQRRLLLGVGSASLVAVGANFAGITSFLLGLSPQNSRNLKLDVLYPIQGYSRCIDTSEGFEFIYPANWVGDQTLVYRAAKRRELERSLDPPPLDDNQRRRSNINEPVVAFGPPGSTGELNVSVIVSPVPQDFSIEAFGNPEEVGEAVIRTISGAGQRPEVKGTLINSSLREDSLTNAKYYELEFRVETPSFRRHNVFVCCGRAGRLFTLNAQAPESAWPGLKSDFYRIADSFSLTV</sequence>
<dbReference type="GO" id="GO:0005509">
    <property type="term" value="F:calcium ion binding"/>
    <property type="evidence" value="ECO:0007669"/>
    <property type="project" value="InterPro"/>
</dbReference>
<dbReference type="PANTHER" id="PTHR31407:SF16">
    <property type="entry name" value="PSBP DOMAIN-CONTAINING PROTEIN 7, CHLOROPLASTIC"/>
    <property type="match status" value="1"/>
</dbReference>
<dbReference type="GO" id="GO:0015979">
    <property type="term" value="P:photosynthesis"/>
    <property type="evidence" value="ECO:0007669"/>
    <property type="project" value="InterPro"/>
</dbReference>
<dbReference type="InterPro" id="IPR016123">
    <property type="entry name" value="Mog1/PsbP_a/b/a-sand"/>
</dbReference>
<proteinExistence type="predicted"/>
<dbReference type="InterPro" id="IPR002683">
    <property type="entry name" value="PsbP_C"/>
</dbReference>
<feature type="domain" description="PsbP C-terminal" evidence="2">
    <location>
        <begin position="93"/>
        <end position="277"/>
    </location>
</feature>
<keyword evidence="4" id="KW-1185">Reference proteome</keyword>
<accession>A0AAV1XH01</accession>
<organism evidence="3 4">
    <name type="scientific">Lupinus luteus</name>
    <name type="common">European yellow lupine</name>
    <dbReference type="NCBI Taxonomy" id="3873"/>
    <lineage>
        <taxon>Eukaryota</taxon>
        <taxon>Viridiplantae</taxon>
        <taxon>Streptophyta</taxon>
        <taxon>Embryophyta</taxon>
        <taxon>Tracheophyta</taxon>
        <taxon>Spermatophyta</taxon>
        <taxon>Magnoliopsida</taxon>
        <taxon>eudicotyledons</taxon>
        <taxon>Gunneridae</taxon>
        <taxon>Pentapetalae</taxon>
        <taxon>rosids</taxon>
        <taxon>fabids</taxon>
        <taxon>Fabales</taxon>
        <taxon>Fabaceae</taxon>
        <taxon>Papilionoideae</taxon>
        <taxon>50 kb inversion clade</taxon>
        <taxon>genistoids sensu lato</taxon>
        <taxon>core genistoids</taxon>
        <taxon>Genisteae</taxon>
        <taxon>Lupinus</taxon>
    </lineage>
</organism>
<dbReference type="SUPFAM" id="SSF55724">
    <property type="entry name" value="Mog1p/PsbP-like"/>
    <property type="match status" value="1"/>
</dbReference>
<dbReference type="Gene3D" id="3.40.1000.10">
    <property type="entry name" value="Mog1/PsbP, alpha/beta/alpha sandwich"/>
    <property type="match status" value="1"/>
</dbReference>
<keyword evidence="1" id="KW-0812">Transmembrane</keyword>
<dbReference type="EMBL" id="CAXHTB010000015">
    <property type="protein sequence ID" value="CAL0320974.1"/>
    <property type="molecule type" value="Genomic_DNA"/>
</dbReference>
<protein>
    <recommendedName>
        <fullName evidence="2">PsbP C-terminal domain-containing protein</fullName>
    </recommendedName>
</protein>
<name>A0AAV1XH01_LUPLU</name>
<dbReference type="Proteomes" id="UP001497480">
    <property type="component" value="Unassembled WGS sequence"/>
</dbReference>
<evidence type="ECO:0000313" key="4">
    <source>
        <dbReference type="Proteomes" id="UP001497480"/>
    </source>
</evidence>